<dbReference type="WBParaSite" id="JU765_v2.g13916.t1">
    <property type="protein sequence ID" value="JU765_v2.g13916.t1"/>
    <property type="gene ID" value="JU765_v2.g13916"/>
</dbReference>
<organism evidence="1 2">
    <name type="scientific">Panagrolaimus sp. JU765</name>
    <dbReference type="NCBI Taxonomy" id="591449"/>
    <lineage>
        <taxon>Eukaryota</taxon>
        <taxon>Metazoa</taxon>
        <taxon>Ecdysozoa</taxon>
        <taxon>Nematoda</taxon>
        <taxon>Chromadorea</taxon>
        <taxon>Rhabditida</taxon>
        <taxon>Tylenchina</taxon>
        <taxon>Panagrolaimomorpha</taxon>
        <taxon>Panagrolaimoidea</taxon>
        <taxon>Panagrolaimidae</taxon>
        <taxon>Panagrolaimus</taxon>
    </lineage>
</organism>
<sequence>MGSYVRWSGVYSRVKMNVDISSRKVGDYCYNEESGEILVGLENFPKLRSAYDNDNEISIDWDLNEGFNPEDPLLSDPGDNVEETLRFLLKHAEDLGTTKLAVVVDNSKVVCNRNFIGTLVNVKKWQYFFEQFNGILFVKKNNSFKQVNLKNEGKRTLYLGLEFENRLFEKDAYCNWKSKSAVITKFPTIDGLGLKVLYTNQIDGVDSKNATIEAKSGQKTNKNIILTQCKLGMVETALFGNCDNGIVTKLRKEKVDDLVVDEKNANNFIFYFVRKMNSILEQSSQLSENQILVASCNNGEITYNIVDKTENNEVLSQEDCVAELLFKNPYPPKYFKCDGGLCNDPKNDFNTSTENFQCYESNNESLGELKTCPKNVNACAVRFEDLIDLKVANRSCAKPQDKDKANDVYLCMHSGCNNFTKRRECYYGSTDTCSNFKKLVPTEFSSETPIKENCNRIMSPNVCTTTIMKMKVNDEEIICKLYGCYHIKVDYHLTFKKDPKLEQFINKTEINGNPVDIIVKQCIGDLCNEYETRRTDTIKCYVGKGSDGCDNSRYSKNPIKRPETCNGANYCLTEIYHDTSCIFYDCLFKSKEDYIPEGFDYFNDTETNAEYFRCNTSLCNTEKEESGIIGELSHATMPKMMFLMICISFS</sequence>
<dbReference type="Proteomes" id="UP000887576">
    <property type="component" value="Unplaced"/>
</dbReference>
<evidence type="ECO:0000313" key="1">
    <source>
        <dbReference type="Proteomes" id="UP000887576"/>
    </source>
</evidence>
<protein>
    <submittedName>
        <fullName evidence="2">Uncharacterized protein</fullName>
    </submittedName>
</protein>
<accession>A0AC34Q8P5</accession>
<name>A0AC34Q8P5_9BILA</name>
<evidence type="ECO:0000313" key="2">
    <source>
        <dbReference type="WBParaSite" id="JU765_v2.g13916.t1"/>
    </source>
</evidence>
<reference evidence="2" key="1">
    <citation type="submission" date="2022-11" db="UniProtKB">
        <authorList>
            <consortium name="WormBaseParasite"/>
        </authorList>
    </citation>
    <scope>IDENTIFICATION</scope>
</reference>
<proteinExistence type="predicted"/>